<organism evidence="2 3">
    <name type="scientific">Crenobacter cavernae</name>
    <dbReference type="NCBI Taxonomy" id="2290923"/>
    <lineage>
        <taxon>Bacteria</taxon>
        <taxon>Pseudomonadati</taxon>
        <taxon>Pseudomonadota</taxon>
        <taxon>Betaproteobacteria</taxon>
        <taxon>Neisseriales</taxon>
        <taxon>Neisseriaceae</taxon>
        <taxon>Crenobacter</taxon>
    </lineage>
</organism>
<proteinExistence type="predicted"/>
<keyword evidence="1" id="KW-0732">Signal</keyword>
<dbReference type="Proteomes" id="UP000290682">
    <property type="component" value="Unassembled WGS sequence"/>
</dbReference>
<feature type="chain" id="PRO_5046838787" description="DUF4136 domain-containing protein" evidence="1">
    <location>
        <begin position="22"/>
        <end position="160"/>
    </location>
</feature>
<dbReference type="EMBL" id="REGR01000003">
    <property type="protein sequence ID" value="RXZ44373.1"/>
    <property type="molecule type" value="Genomic_DNA"/>
</dbReference>
<sequence>MKPLKLIVGLLLAVSAAPVHAALPLSARYAIDCVPGDNAAGTMAEWLRTRLTLRGFEEDAAHPTLRLCFRVRDAERVVPDYSGFGIGVGFGHRWRHGFGGAFWDVPVYRVELAREAILSATRAGEPAAYWEDREPVNASLEAALRRLIERLPAPHTETPP</sequence>
<accession>A0ABY0FDQ6</accession>
<protein>
    <recommendedName>
        <fullName evidence="4">DUF4136 domain-containing protein</fullName>
    </recommendedName>
</protein>
<evidence type="ECO:0000256" key="1">
    <source>
        <dbReference type="SAM" id="SignalP"/>
    </source>
</evidence>
<name>A0ABY0FDQ6_9NEIS</name>
<feature type="signal peptide" evidence="1">
    <location>
        <begin position="1"/>
        <end position="21"/>
    </location>
</feature>
<reference evidence="2 3" key="1">
    <citation type="submission" date="2018-10" db="EMBL/GenBank/DDBJ databases">
        <title>Draft genome of Fastidiocella sp. strain 375T, a bacterium isolated from a karstic cave dripping water.</title>
        <authorList>
            <person name="Coelho C."/>
            <person name="Verissimo A."/>
            <person name="Tiago I."/>
        </authorList>
    </citation>
    <scope>NUCLEOTIDE SEQUENCE [LARGE SCALE GENOMIC DNA]</scope>
    <source>
        <strain evidence="2 3">CAVE-375</strain>
    </source>
</reference>
<comment type="caution">
    <text evidence="2">The sequence shown here is derived from an EMBL/GenBank/DDBJ whole genome shotgun (WGS) entry which is preliminary data.</text>
</comment>
<evidence type="ECO:0000313" key="3">
    <source>
        <dbReference type="Proteomes" id="UP000290682"/>
    </source>
</evidence>
<evidence type="ECO:0008006" key="4">
    <source>
        <dbReference type="Google" id="ProtNLM"/>
    </source>
</evidence>
<dbReference type="RefSeq" id="WP_129211928.1">
    <property type="nucleotide sequence ID" value="NZ_REGR01000003.1"/>
</dbReference>
<gene>
    <name evidence="2" type="ORF">EBB06_04510</name>
</gene>
<keyword evidence="3" id="KW-1185">Reference proteome</keyword>
<evidence type="ECO:0000313" key="2">
    <source>
        <dbReference type="EMBL" id="RXZ44373.1"/>
    </source>
</evidence>